<evidence type="ECO:0000259" key="3">
    <source>
        <dbReference type="Pfam" id="PF07687"/>
    </source>
</evidence>
<keyword evidence="5" id="KW-1185">Reference proteome</keyword>
<feature type="binding site" evidence="2">
    <location>
        <position position="103"/>
    </location>
    <ligand>
        <name>Mn(2+)</name>
        <dbReference type="ChEBI" id="CHEBI:29035"/>
        <label>2</label>
    </ligand>
</feature>
<protein>
    <submittedName>
        <fullName evidence="4">N-acyl-L-amino acid amidohydrolase</fullName>
    </submittedName>
</protein>
<feature type="binding site" evidence="2">
    <location>
        <position position="137"/>
    </location>
    <ligand>
        <name>Mn(2+)</name>
        <dbReference type="ChEBI" id="CHEBI:29035"/>
        <label>2</label>
    </ligand>
</feature>
<comment type="cofactor">
    <cofactor evidence="2">
        <name>Mn(2+)</name>
        <dbReference type="ChEBI" id="CHEBI:29035"/>
    </cofactor>
    <text evidence="2">The Mn(2+) ion enhances activity.</text>
</comment>
<keyword evidence="2" id="KW-0464">Manganese</keyword>
<dbReference type="GO" id="GO:0050118">
    <property type="term" value="F:N-acetyldiaminopimelate deacetylase activity"/>
    <property type="evidence" value="ECO:0007669"/>
    <property type="project" value="UniProtKB-ARBA"/>
</dbReference>
<dbReference type="STRING" id="284581.AMD01_09690"/>
<dbReference type="PANTHER" id="PTHR11014">
    <property type="entry name" value="PEPTIDASE M20 FAMILY MEMBER"/>
    <property type="match status" value="1"/>
</dbReference>
<feature type="binding site" evidence="2">
    <location>
        <position position="162"/>
    </location>
    <ligand>
        <name>Mn(2+)</name>
        <dbReference type="ChEBI" id="CHEBI:29035"/>
        <label>2</label>
    </ligand>
</feature>
<gene>
    <name evidence="4" type="ORF">AMD01_09690</name>
</gene>
<dbReference type="SUPFAM" id="SSF55031">
    <property type="entry name" value="Bacterial exopeptidase dimerisation domain"/>
    <property type="match status" value="1"/>
</dbReference>
<dbReference type="Proteomes" id="UP000037558">
    <property type="component" value="Unassembled WGS sequence"/>
</dbReference>
<dbReference type="Pfam" id="PF01546">
    <property type="entry name" value="Peptidase_M20"/>
    <property type="match status" value="1"/>
</dbReference>
<dbReference type="FunFam" id="3.30.70.360:FF:000001">
    <property type="entry name" value="N-acetyldiaminopimelate deacetylase"/>
    <property type="match status" value="1"/>
</dbReference>
<proteinExistence type="predicted"/>
<dbReference type="GO" id="GO:0046872">
    <property type="term" value="F:metal ion binding"/>
    <property type="evidence" value="ECO:0007669"/>
    <property type="project" value="UniProtKB-KW"/>
</dbReference>
<dbReference type="InterPro" id="IPR002933">
    <property type="entry name" value="Peptidase_M20"/>
</dbReference>
<dbReference type="OrthoDB" id="9776731at2"/>
<accession>A0A0M0L4Y9</accession>
<dbReference type="EMBL" id="LILC01000013">
    <property type="protein sequence ID" value="KOO46131.1"/>
    <property type="molecule type" value="Genomic_DNA"/>
</dbReference>
<dbReference type="NCBIfam" id="TIGR01891">
    <property type="entry name" value="amidohydrolases"/>
    <property type="match status" value="1"/>
</dbReference>
<feature type="binding site" evidence="2">
    <location>
        <position position="101"/>
    </location>
    <ligand>
        <name>Mn(2+)</name>
        <dbReference type="ChEBI" id="CHEBI:29035"/>
        <label>2</label>
    </ligand>
</feature>
<dbReference type="InterPro" id="IPR017439">
    <property type="entry name" value="Amidohydrolase"/>
</dbReference>
<feature type="domain" description="Peptidase M20 dimerisation" evidence="3">
    <location>
        <begin position="186"/>
        <end position="277"/>
    </location>
</feature>
<comment type="caution">
    <text evidence="4">The sequence shown here is derived from an EMBL/GenBank/DDBJ whole genome shotgun (WGS) entry which is preliminary data.</text>
</comment>
<dbReference type="InterPro" id="IPR011650">
    <property type="entry name" value="Peptidase_M20_dimer"/>
</dbReference>
<dbReference type="PIRSF" id="PIRSF005962">
    <property type="entry name" value="Pept_M20D_amidohydro"/>
    <property type="match status" value="1"/>
</dbReference>
<dbReference type="Pfam" id="PF07687">
    <property type="entry name" value="M20_dimer"/>
    <property type="match status" value="1"/>
</dbReference>
<feature type="binding site" evidence="2">
    <location>
        <position position="361"/>
    </location>
    <ligand>
        <name>Mn(2+)</name>
        <dbReference type="ChEBI" id="CHEBI:29035"/>
        <label>2</label>
    </ligand>
</feature>
<name>A0A0M0L4Y9_9BACI</name>
<dbReference type="PANTHER" id="PTHR11014:SF63">
    <property type="entry name" value="METALLOPEPTIDASE, PUTATIVE (AFU_ORTHOLOGUE AFUA_6G09600)-RELATED"/>
    <property type="match status" value="1"/>
</dbReference>
<sequence length="392" mass="43093">METTQKQIVSQEQLVEWRRHLHMNPELSFHEEKTSQFIYDTLTQIPNLDVTRPTKYSVMARLVGTKPGKVLAIRADMDALAIQEENSFSFVSQNPGVMHACGHDGHTAILLGTAKELSDRRDSIQGEVRFFFQHAEEVFPGGAQEMIDAGVMEGVDYVIGAHLWSPLEVGKIGIVYGGAMASPDVFRITISGKGGHGGMPNETVDSIAIGAQVVANLQHIVARTTDPFSPLVVSVTQFHAGTADNVIPDSATIAGTVRSMQHELREDTANRIEQIVKGITGAHGATYSFEFEYGYRPVVNTDSVTAKIEHTAKELFGEERVVRTQPTMAGEDFSAYLEHAPGCFFFVGVRNETEESTYPHHHPRFTIDEAALSIGKNLFVQAAIDLLKEEVV</sequence>
<keyword evidence="1 4" id="KW-0378">Hydrolase</keyword>
<dbReference type="Gene3D" id="3.30.70.360">
    <property type="match status" value="1"/>
</dbReference>
<dbReference type="RefSeq" id="WP_053401198.1">
    <property type="nucleotide sequence ID" value="NZ_LILC01000013.1"/>
</dbReference>
<evidence type="ECO:0000313" key="5">
    <source>
        <dbReference type="Proteomes" id="UP000037558"/>
    </source>
</evidence>
<dbReference type="Gene3D" id="3.40.630.10">
    <property type="entry name" value="Zn peptidases"/>
    <property type="match status" value="1"/>
</dbReference>
<dbReference type="AlphaFoldDB" id="A0A0M0L4Y9"/>
<dbReference type="InterPro" id="IPR036264">
    <property type="entry name" value="Bact_exopeptidase_dim_dom"/>
</dbReference>
<evidence type="ECO:0000313" key="4">
    <source>
        <dbReference type="EMBL" id="KOO46131.1"/>
    </source>
</evidence>
<keyword evidence="2" id="KW-0479">Metal-binding</keyword>
<organism evidence="4 5">
    <name type="scientific">Priestia koreensis</name>
    <dbReference type="NCBI Taxonomy" id="284581"/>
    <lineage>
        <taxon>Bacteria</taxon>
        <taxon>Bacillati</taxon>
        <taxon>Bacillota</taxon>
        <taxon>Bacilli</taxon>
        <taxon>Bacillales</taxon>
        <taxon>Bacillaceae</taxon>
        <taxon>Priestia</taxon>
    </lineage>
</organism>
<evidence type="ECO:0000256" key="1">
    <source>
        <dbReference type="ARBA" id="ARBA00022801"/>
    </source>
</evidence>
<dbReference type="PATRIC" id="fig|284581.3.peg.2014"/>
<reference evidence="5" key="1">
    <citation type="submission" date="2015-08" db="EMBL/GenBank/DDBJ databases">
        <title>Fjat-14210 dsm16467.</title>
        <authorList>
            <person name="Liu B."/>
            <person name="Wang J."/>
            <person name="Zhu Y."/>
            <person name="Liu G."/>
            <person name="Chen Q."/>
            <person name="Chen Z."/>
            <person name="Lan J."/>
            <person name="Che J."/>
            <person name="Ge C."/>
            <person name="Shi H."/>
            <person name="Pan Z."/>
            <person name="Liu X."/>
        </authorList>
    </citation>
    <scope>NUCLEOTIDE SEQUENCE [LARGE SCALE GENOMIC DNA]</scope>
    <source>
        <strain evidence="5">DSM 16467</strain>
    </source>
</reference>
<dbReference type="GO" id="GO:0019877">
    <property type="term" value="P:diaminopimelate biosynthetic process"/>
    <property type="evidence" value="ECO:0007669"/>
    <property type="project" value="UniProtKB-ARBA"/>
</dbReference>
<dbReference type="SUPFAM" id="SSF53187">
    <property type="entry name" value="Zn-dependent exopeptidases"/>
    <property type="match status" value="1"/>
</dbReference>
<evidence type="ECO:0000256" key="2">
    <source>
        <dbReference type="PIRSR" id="PIRSR005962-1"/>
    </source>
</evidence>